<keyword evidence="3" id="KW-1185">Reference proteome</keyword>
<evidence type="ECO:0000313" key="2">
    <source>
        <dbReference type="EMBL" id="KAK6971270.1"/>
    </source>
</evidence>
<gene>
    <name evidence="2" type="ORF">R3P38DRAFT_2814009</name>
</gene>
<comment type="caution">
    <text evidence="2">The sequence shown here is derived from an EMBL/GenBank/DDBJ whole genome shotgun (WGS) entry which is preliminary data.</text>
</comment>
<proteinExistence type="predicted"/>
<sequence>MAGSKRDHQALEELSHNHNGSNNASQIDVNDSMVLVASGNLVTNQRRSDVDCRQSRINENAISESGAKVRKGNTYLEPALESVGQTIRMPDESHSSSLAAENHGKSEIQWKYINPGKGSPAEVKPRREEKAIPSVLEWVHEYHCMIDVRQDNTRQILPHLTLHLAESDFGSSMTTEVWYYAQGKPNKNGILELVLTMRPQ</sequence>
<name>A0AAV9Z424_9AGAR</name>
<feature type="compositionally biased region" description="Polar residues" evidence="1">
    <location>
        <begin position="17"/>
        <end position="27"/>
    </location>
</feature>
<evidence type="ECO:0000313" key="3">
    <source>
        <dbReference type="Proteomes" id="UP001362999"/>
    </source>
</evidence>
<evidence type="ECO:0000256" key="1">
    <source>
        <dbReference type="SAM" id="MobiDB-lite"/>
    </source>
</evidence>
<protein>
    <submittedName>
        <fullName evidence="2">Uncharacterized protein</fullName>
    </submittedName>
</protein>
<dbReference type="AlphaFoldDB" id="A0AAV9Z424"/>
<dbReference type="Proteomes" id="UP001362999">
    <property type="component" value="Unassembled WGS sequence"/>
</dbReference>
<organism evidence="2 3">
    <name type="scientific">Favolaschia claudopus</name>
    <dbReference type="NCBI Taxonomy" id="2862362"/>
    <lineage>
        <taxon>Eukaryota</taxon>
        <taxon>Fungi</taxon>
        <taxon>Dikarya</taxon>
        <taxon>Basidiomycota</taxon>
        <taxon>Agaricomycotina</taxon>
        <taxon>Agaricomycetes</taxon>
        <taxon>Agaricomycetidae</taxon>
        <taxon>Agaricales</taxon>
        <taxon>Marasmiineae</taxon>
        <taxon>Mycenaceae</taxon>
        <taxon>Favolaschia</taxon>
    </lineage>
</organism>
<feature type="region of interest" description="Disordered" evidence="1">
    <location>
        <begin position="1"/>
        <end position="27"/>
    </location>
</feature>
<accession>A0AAV9Z424</accession>
<reference evidence="2 3" key="1">
    <citation type="journal article" date="2024" name="J Genomics">
        <title>Draft genome sequencing and assembly of Favolaschia claudopus CIRM-BRFM 2984 isolated from oak limbs.</title>
        <authorList>
            <person name="Navarro D."/>
            <person name="Drula E."/>
            <person name="Chaduli D."/>
            <person name="Cazenave R."/>
            <person name="Ahrendt S."/>
            <person name="Wang J."/>
            <person name="Lipzen A."/>
            <person name="Daum C."/>
            <person name="Barry K."/>
            <person name="Grigoriev I.V."/>
            <person name="Favel A."/>
            <person name="Rosso M.N."/>
            <person name="Martin F."/>
        </authorList>
    </citation>
    <scope>NUCLEOTIDE SEQUENCE [LARGE SCALE GENOMIC DNA]</scope>
    <source>
        <strain evidence="2 3">CIRM-BRFM 2984</strain>
    </source>
</reference>
<dbReference type="EMBL" id="JAWWNJ010000216">
    <property type="protein sequence ID" value="KAK6971270.1"/>
    <property type="molecule type" value="Genomic_DNA"/>
</dbReference>
<feature type="compositionally biased region" description="Basic and acidic residues" evidence="1">
    <location>
        <begin position="1"/>
        <end position="16"/>
    </location>
</feature>